<sequence length="192" mass="21155">MLVFDEFDAIAAKRSGREDGGSRAGNAVVAQMLTEMDGFRPDVPMLVIGTTNRLELIDEALLRPSRFQPIAIGMPEIKARRAIAEVHARHFQVDKYISAGLLDVIAEATNGFNGDEIRSLFRDACVGFHCETPPREIDARRLGELVGNIRRNAEKRIIAASSQNVTHSITRDTQRPAPSGPMMSLTALSREE</sequence>
<dbReference type="Proteomes" id="UP000076962">
    <property type="component" value="Unassembled WGS sequence"/>
</dbReference>
<dbReference type="InterPro" id="IPR050168">
    <property type="entry name" value="AAA_ATPase_domain"/>
</dbReference>
<protein>
    <submittedName>
        <fullName evidence="4">ATP-dependent metalloprotease FtsH</fullName>
    </submittedName>
</protein>
<dbReference type="InterPro" id="IPR027417">
    <property type="entry name" value="P-loop_NTPase"/>
</dbReference>
<name>A0A176RU43_9GAMM</name>
<accession>A0A176RU43</accession>
<evidence type="ECO:0000256" key="1">
    <source>
        <dbReference type="RuleBase" id="RU003651"/>
    </source>
</evidence>
<dbReference type="PANTHER" id="PTHR23077">
    <property type="entry name" value="AAA-FAMILY ATPASE"/>
    <property type="match status" value="1"/>
</dbReference>
<dbReference type="InterPro" id="IPR003960">
    <property type="entry name" value="ATPase_AAA_CS"/>
</dbReference>
<evidence type="ECO:0000256" key="2">
    <source>
        <dbReference type="SAM" id="MobiDB-lite"/>
    </source>
</evidence>
<evidence type="ECO:0000259" key="3">
    <source>
        <dbReference type="Pfam" id="PF00004"/>
    </source>
</evidence>
<keyword evidence="4" id="KW-0645">Protease</keyword>
<gene>
    <name evidence="4" type="ORF">THIOM_005103</name>
</gene>
<dbReference type="Pfam" id="PF00004">
    <property type="entry name" value="AAA"/>
    <property type="match status" value="1"/>
</dbReference>
<feature type="region of interest" description="Disordered" evidence="2">
    <location>
        <begin position="162"/>
        <end position="192"/>
    </location>
</feature>
<dbReference type="AlphaFoldDB" id="A0A176RU43"/>
<comment type="similarity">
    <text evidence="1">Belongs to the AAA ATPase family.</text>
</comment>
<keyword evidence="1" id="KW-0547">Nucleotide-binding</keyword>
<reference evidence="4 5" key="1">
    <citation type="submission" date="2016-05" db="EMBL/GenBank/DDBJ databases">
        <title>Single-cell genome of chain-forming Candidatus Thiomargarita nelsonii and comparison to other large sulfur-oxidizing bacteria.</title>
        <authorList>
            <person name="Winkel M."/>
            <person name="Salman V."/>
            <person name="Woyke T."/>
            <person name="Schulz-Vogt H."/>
            <person name="Richter M."/>
            <person name="Flood B."/>
            <person name="Bailey J."/>
            <person name="Amann R."/>
            <person name="Mussmann M."/>
        </authorList>
    </citation>
    <scope>NUCLEOTIDE SEQUENCE [LARGE SCALE GENOMIC DNA]</scope>
    <source>
        <strain evidence="4 5">THI036</strain>
    </source>
</reference>
<dbReference type="GO" id="GO:0006508">
    <property type="term" value="P:proteolysis"/>
    <property type="evidence" value="ECO:0007669"/>
    <property type="project" value="UniProtKB-KW"/>
</dbReference>
<dbReference type="GO" id="GO:0005524">
    <property type="term" value="F:ATP binding"/>
    <property type="evidence" value="ECO:0007669"/>
    <property type="project" value="UniProtKB-KW"/>
</dbReference>
<keyword evidence="1" id="KW-0067">ATP-binding</keyword>
<dbReference type="SUPFAM" id="SSF52540">
    <property type="entry name" value="P-loop containing nucleoside triphosphate hydrolases"/>
    <property type="match status" value="1"/>
</dbReference>
<evidence type="ECO:0000313" key="5">
    <source>
        <dbReference type="Proteomes" id="UP000076962"/>
    </source>
</evidence>
<keyword evidence="4" id="KW-0378">Hydrolase</keyword>
<dbReference type="CDD" id="cd19481">
    <property type="entry name" value="RecA-like_protease"/>
    <property type="match status" value="1"/>
</dbReference>
<dbReference type="GO" id="GO:0016887">
    <property type="term" value="F:ATP hydrolysis activity"/>
    <property type="evidence" value="ECO:0007669"/>
    <property type="project" value="InterPro"/>
</dbReference>
<proteinExistence type="inferred from homology"/>
<organism evidence="4 5">
    <name type="scientific">Candidatus Thiomargarita nelsonii</name>
    <dbReference type="NCBI Taxonomy" id="1003181"/>
    <lineage>
        <taxon>Bacteria</taxon>
        <taxon>Pseudomonadati</taxon>
        <taxon>Pseudomonadota</taxon>
        <taxon>Gammaproteobacteria</taxon>
        <taxon>Thiotrichales</taxon>
        <taxon>Thiotrichaceae</taxon>
        <taxon>Thiomargarita</taxon>
    </lineage>
</organism>
<keyword evidence="4" id="KW-0482">Metalloprotease</keyword>
<dbReference type="Gene3D" id="1.10.8.60">
    <property type="match status" value="1"/>
</dbReference>
<dbReference type="GO" id="GO:0008237">
    <property type="term" value="F:metallopeptidase activity"/>
    <property type="evidence" value="ECO:0007669"/>
    <property type="project" value="UniProtKB-KW"/>
</dbReference>
<dbReference type="EMBL" id="LUTY01002870">
    <property type="protein sequence ID" value="OAD19269.1"/>
    <property type="molecule type" value="Genomic_DNA"/>
</dbReference>
<evidence type="ECO:0000313" key="4">
    <source>
        <dbReference type="EMBL" id="OAD19269.1"/>
    </source>
</evidence>
<feature type="domain" description="ATPase AAA-type core" evidence="3">
    <location>
        <begin position="2"/>
        <end position="69"/>
    </location>
</feature>
<keyword evidence="5" id="KW-1185">Reference proteome</keyword>
<dbReference type="PATRIC" id="fig|1003181.4.peg.6759"/>
<dbReference type="InterPro" id="IPR003959">
    <property type="entry name" value="ATPase_AAA_core"/>
</dbReference>
<dbReference type="Gene3D" id="3.40.50.300">
    <property type="entry name" value="P-loop containing nucleotide triphosphate hydrolases"/>
    <property type="match status" value="1"/>
</dbReference>
<dbReference type="PROSITE" id="PS00674">
    <property type="entry name" value="AAA"/>
    <property type="match status" value="1"/>
</dbReference>
<comment type="caution">
    <text evidence="4">The sequence shown here is derived from an EMBL/GenBank/DDBJ whole genome shotgun (WGS) entry which is preliminary data.</text>
</comment>